<proteinExistence type="predicted"/>
<comment type="caution">
    <text evidence="2">The sequence shown here is derived from an EMBL/GenBank/DDBJ whole genome shotgun (WGS) entry which is preliminary data.</text>
</comment>
<dbReference type="InterPro" id="IPR029058">
    <property type="entry name" value="AB_hydrolase_fold"/>
</dbReference>
<evidence type="ECO:0000259" key="1">
    <source>
        <dbReference type="Pfam" id="PF20434"/>
    </source>
</evidence>
<dbReference type="NCBIfam" id="NF041556">
    <property type="entry name" value="tannase_B"/>
    <property type="match status" value="1"/>
</dbReference>
<reference evidence="2 3" key="1">
    <citation type="submission" date="2019-01" db="EMBL/GenBank/DDBJ databases">
        <title>Draft genome sequence of Lactobacillus paraplantarum OSY-TC318, a Producer of the novel lantibiotic Paraplantaracin TC318.</title>
        <authorList>
            <person name="Hussein W.E."/>
            <person name="Huang E."/>
            <person name="Yousef A.E."/>
        </authorList>
    </citation>
    <scope>NUCLEOTIDE SEQUENCE [LARGE SCALE GENOMIC DNA]</scope>
    <source>
        <strain evidence="2 3">OSY-TC318</strain>
    </source>
</reference>
<evidence type="ECO:0000313" key="3">
    <source>
        <dbReference type="Proteomes" id="UP000292648"/>
    </source>
</evidence>
<name>A0A4Q9XZC9_9LACO</name>
<sequence>MYDRLIFDPDWLVPEQVQVAGQTIHYYAAREIQYVQHPVASIQVLNVFVPAAYLHDGSVNGYQRTTAPILMPNTVGGYMPGPADDPQRTAWPTNATTIQQALKRGYVVVAAGIRGRTTLDESGKRVGQAPAFIVDMKAAIRYVKYNQNRLPGDTNRIITNGTSAGGATSALAGTSGNSTYFETALTALGAAPTTDDIFAVSAYCPIHNLEHADMAYEWQFNGINDWHRYQPVAGTAVNGRPQFEPVSGVLDSEAQALSATLKRQFRDYLNHLGLKATDGTTLTVTAAGTGPFREVVRHLLMASAQNALDQGTDIHKYAGFTVTDGQVTELDLTAYLKSLTRMKAVPAFDQLNLDSPENNLFGDALVLGKHFTALSQARSTVTAQLADDDLVKAVNPISYLLTQQAQVAKHWRIHHGAADRDTSFAIPIILATMLKNQGYDVDFALPWDIPHSGDYDLGELFAWIDHLCQ</sequence>
<gene>
    <name evidence="2" type="ORF">EUZ87_12385</name>
</gene>
<feature type="domain" description="BD-FAE-like" evidence="1">
    <location>
        <begin position="94"/>
        <end position="209"/>
    </location>
</feature>
<dbReference type="AlphaFoldDB" id="A0A4Q9XZC9"/>
<protein>
    <submittedName>
        <fullName evidence="2">Tannase</fullName>
    </submittedName>
</protein>
<organism evidence="2 3">
    <name type="scientific">Lactiplantibacillus paraplantarum</name>
    <dbReference type="NCBI Taxonomy" id="60520"/>
    <lineage>
        <taxon>Bacteria</taxon>
        <taxon>Bacillati</taxon>
        <taxon>Bacillota</taxon>
        <taxon>Bacilli</taxon>
        <taxon>Lactobacillales</taxon>
        <taxon>Lactobacillaceae</taxon>
        <taxon>Lactiplantibacillus</taxon>
    </lineage>
</organism>
<dbReference type="Pfam" id="PF20434">
    <property type="entry name" value="BD-FAE"/>
    <property type="match status" value="1"/>
</dbReference>
<evidence type="ECO:0000313" key="2">
    <source>
        <dbReference type="EMBL" id="TBX39415.1"/>
    </source>
</evidence>
<dbReference type="EMBL" id="SEHH01000097">
    <property type="protein sequence ID" value="TBX39415.1"/>
    <property type="molecule type" value="Genomic_DNA"/>
</dbReference>
<dbReference type="InterPro" id="IPR049492">
    <property type="entry name" value="BD-FAE-like_dom"/>
</dbReference>
<dbReference type="InterPro" id="IPR048124">
    <property type="entry name" value="Tannase_B"/>
</dbReference>
<dbReference type="Gene3D" id="3.40.50.1820">
    <property type="entry name" value="alpha/beta hydrolase"/>
    <property type="match status" value="1"/>
</dbReference>
<accession>A0A4Q9XZC9</accession>
<dbReference type="SUPFAM" id="SSF53474">
    <property type="entry name" value="alpha/beta-Hydrolases"/>
    <property type="match status" value="1"/>
</dbReference>
<dbReference type="Proteomes" id="UP000292648">
    <property type="component" value="Unassembled WGS sequence"/>
</dbReference>